<evidence type="ECO:0000313" key="3">
    <source>
        <dbReference type="EMBL" id="AIA56529.1"/>
    </source>
</evidence>
<evidence type="ECO:0000313" key="4">
    <source>
        <dbReference type="Proteomes" id="UP000005522"/>
    </source>
</evidence>
<dbReference type="AlphaFoldDB" id="A0A059ZUP1"/>
<proteinExistence type="predicted"/>
<evidence type="ECO:0000256" key="1">
    <source>
        <dbReference type="PROSITE-ProRule" id="PRU00182"/>
    </source>
</evidence>
<dbReference type="KEGG" id="acz:Acaty_c2691"/>
<dbReference type="SUPFAM" id="SSF55174">
    <property type="entry name" value="Alpha-L RNA-binding motif"/>
    <property type="match status" value="1"/>
</dbReference>
<dbReference type="GO" id="GO:0003723">
    <property type="term" value="F:RNA binding"/>
    <property type="evidence" value="ECO:0007669"/>
    <property type="project" value="UniProtKB-KW"/>
</dbReference>
<dbReference type="eggNOG" id="COG1188">
    <property type="taxonomic scope" value="Bacteria"/>
</dbReference>
<accession>A0A059ZUP1</accession>
<dbReference type="PROSITE" id="PS50889">
    <property type="entry name" value="S4"/>
    <property type="match status" value="1"/>
</dbReference>
<gene>
    <name evidence="3" type="ORF">Acaty_c2691</name>
</gene>
<protein>
    <submittedName>
        <fullName evidence="3">Ribosome-associated heat shock protein</fullName>
    </submittedName>
</protein>
<keyword evidence="1" id="KW-0694">RNA-binding</keyword>
<feature type="domain" description="RNA-binding S4" evidence="2">
    <location>
        <begin position="3"/>
        <end position="39"/>
    </location>
</feature>
<dbReference type="Gene3D" id="3.10.290.10">
    <property type="entry name" value="RNA-binding S4 domain"/>
    <property type="match status" value="1"/>
</dbReference>
<evidence type="ECO:0000259" key="2">
    <source>
        <dbReference type="Pfam" id="PF01479"/>
    </source>
</evidence>
<sequence>MARLIKRRSLAKTICDGGCVTLNGRTAKAATEVRVGDQLCIDIRDRYLELRVLRLPTRVEGPEGVVDILRREEASQ</sequence>
<name>A0A059ZUP1_ACICK</name>
<organism evidence="3 4">
    <name type="scientific">Acidithiobacillus caldus (strain ATCC 51756 / DSM 8584 / KU)</name>
    <dbReference type="NCBI Taxonomy" id="637389"/>
    <lineage>
        <taxon>Bacteria</taxon>
        <taxon>Pseudomonadati</taxon>
        <taxon>Pseudomonadota</taxon>
        <taxon>Acidithiobacillia</taxon>
        <taxon>Acidithiobacillales</taxon>
        <taxon>Acidithiobacillaceae</taxon>
        <taxon>Acidithiobacillus</taxon>
    </lineage>
</organism>
<dbReference type="InterPro" id="IPR002942">
    <property type="entry name" value="S4_RNA-bd"/>
</dbReference>
<reference evidence="3 4" key="1">
    <citation type="journal article" date="2009" name="J. Bacteriol.">
        <title>Draft genome sequence of the extremely acidophilic bacterium Acidithiobacillus caldus ATCC 51756 reveals metabolic versatility in the genus Acidithiobacillus.</title>
        <authorList>
            <person name="Valdes J."/>
            <person name="Quatrini R."/>
            <person name="Hallberg K."/>
            <person name="Dopson M."/>
            <person name="Valenzuela P.D."/>
            <person name="Holmes D.S."/>
        </authorList>
    </citation>
    <scope>NUCLEOTIDE SEQUENCE [LARGE SCALE GENOMIC DNA]</scope>
    <source>
        <strain evidence="4">ATCC 51756 / DSM 8584 / KU</strain>
    </source>
</reference>
<dbReference type="Pfam" id="PF01479">
    <property type="entry name" value="S4"/>
    <property type="match status" value="1"/>
</dbReference>
<dbReference type="EMBL" id="CP005986">
    <property type="protein sequence ID" value="AIA56529.1"/>
    <property type="molecule type" value="Genomic_DNA"/>
</dbReference>
<dbReference type="HOGENOM" id="CLU_101003_4_0_6"/>
<dbReference type="InterPro" id="IPR036986">
    <property type="entry name" value="S4_RNA-bd_sf"/>
</dbReference>
<dbReference type="Proteomes" id="UP000005522">
    <property type="component" value="Chromosome"/>
</dbReference>
<keyword evidence="3" id="KW-0346">Stress response</keyword>